<accession>A0A662DE75</accession>
<evidence type="ECO:0000256" key="5">
    <source>
        <dbReference type="RuleBase" id="RU003919"/>
    </source>
</evidence>
<dbReference type="InterPro" id="IPR000589">
    <property type="entry name" value="Ribosomal_uS15"/>
</dbReference>
<keyword evidence="4 6" id="KW-0694">RNA-binding</keyword>
<keyword evidence="2 4" id="KW-0687">Ribonucleoprotein</keyword>
<comment type="function">
    <text evidence="4">Forms an intersubunit bridge (bridge B4) with the 23S rRNA of the 50S subunit in the ribosome.</text>
</comment>
<dbReference type="HAMAP" id="MF_01343_B">
    <property type="entry name" value="Ribosomal_uS15_B"/>
    <property type="match status" value="1"/>
</dbReference>
<protein>
    <recommendedName>
        <fullName evidence="4">Small ribosomal subunit protein uS15</fullName>
    </recommendedName>
</protein>
<comment type="similarity">
    <text evidence="4 5">Belongs to the universal ribosomal protein uS15 family.</text>
</comment>
<feature type="region of interest" description="Disordered" evidence="7">
    <location>
        <begin position="1"/>
        <end position="24"/>
    </location>
</feature>
<reference evidence="8 9" key="1">
    <citation type="submission" date="2018-06" db="EMBL/GenBank/DDBJ databases">
        <title>Extensive metabolic versatility and redundancy in microbially diverse, dynamic hydrothermal sediments.</title>
        <authorList>
            <person name="Dombrowski N."/>
            <person name="Teske A."/>
            <person name="Baker B.J."/>
        </authorList>
    </citation>
    <scope>NUCLEOTIDE SEQUENCE [LARGE SCALE GENOMIC DNA]</scope>
    <source>
        <strain evidence="8">B3_G15</strain>
    </source>
</reference>
<evidence type="ECO:0000256" key="7">
    <source>
        <dbReference type="SAM" id="MobiDB-lite"/>
    </source>
</evidence>
<dbReference type="SMART" id="SM01387">
    <property type="entry name" value="Ribosomal_S15"/>
    <property type="match status" value="1"/>
</dbReference>
<dbReference type="Proteomes" id="UP000280417">
    <property type="component" value="Unassembled WGS sequence"/>
</dbReference>
<gene>
    <name evidence="4" type="primary">rpsO</name>
    <name evidence="8" type="ORF">DRJ04_03075</name>
</gene>
<dbReference type="CDD" id="cd00353">
    <property type="entry name" value="Ribosomal_S15p_S13e"/>
    <property type="match status" value="1"/>
</dbReference>
<comment type="caution">
    <text evidence="8">The sequence shown here is derived from an EMBL/GenBank/DDBJ whole genome shotgun (WGS) entry which is preliminary data.</text>
</comment>
<dbReference type="EMBL" id="QMQA01000062">
    <property type="protein sequence ID" value="RLE14070.1"/>
    <property type="molecule type" value="Genomic_DNA"/>
</dbReference>
<evidence type="ECO:0000256" key="3">
    <source>
        <dbReference type="ARBA" id="ARBA00064542"/>
    </source>
</evidence>
<comment type="function">
    <text evidence="4 6">One of the primary rRNA binding proteins, it binds directly to 16S rRNA where it helps nucleate assembly of the platform of the 30S subunit by binding and bridging several RNA helices of the 16S rRNA.</text>
</comment>
<sequence length="89" mass="10555">MSITKQEREKIKKELGKHPKDTGSPEIQIALLTKKIENLTEHLKKNKKDHGSKKGLYEMVSRRKKLLDYLRRKDIERYKKIIEKLGLRG</sequence>
<dbReference type="GO" id="GO:0003735">
    <property type="term" value="F:structural constituent of ribosome"/>
    <property type="evidence" value="ECO:0007669"/>
    <property type="project" value="InterPro"/>
</dbReference>
<evidence type="ECO:0000313" key="8">
    <source>
        <dbReference type="EMBL" id="RLE14070.1"/>
    </source>
</evidence>
<keyword evidence="4 6" id="KW-0699">rRNA-binding</keyword>
<feature type="compositionally biased region" description="Basic and acidic residues" evidence="7">
    <location>
        <begin position="1"/>
        <end position="23"/>
    </location>
</feature>
<dbReference type="FunFam" id="1.10.287.10:FF:000002">
    <property type="entry name" value="30S ribosomal protein S15"/>
    <property type="match status" value="1"/>
</dbReference>
<evidence type="ECO:0000313" key="9">
    <source>
        <dbReference type="Proteomes" id="UP000280417"/>
    </source>
</evidence>
<dbReference type="Pfam" id="PF00312">
    <property type="entry name" value="Ribosomal_S15"/>
    <property type="match status" value="1"/>
</dbReference>
<dbReference type="PANTHER" id="PTHR23321">
    <property type="entry name" value="RIBOSOMAL PROTEIN S15, BACTERIAL AND ORGANELLAR"/>
    <property type="match status" value="1"/>
</dbReference>
<proteinExistence type="inferred from homology"/>
<evidence type="ECO:0000256" key="4">
    <source>
        <dbReference type="HAMAP-Rule" id="MF_01343"/>
    </source>
</evidence>
<dbReference type="Gene3D" id="1.10.287.10">
    <property type="entry name" value="S15/NS1, RNA-binding"/>
    <property type="match status" value="1"/>
</dbReference>
<dbReference type="SUPFAM" id="SSF47060">
    <property type="entry name" value="S15/NS1 RNA-binding domain"/>
    <property type="match status" value="1"/>
</dbReference>
<comment type="subunit">
    <text evidence="3 4">Part of the 30S ribosomal subunit. Forms a bridge to the 50S subunit in the 70S ribosome, contacting the 23S rRNA.</text>
</comment>
<dbReference type="GO" id="GO:0022627">
    <property type="term" value="C:cytosolic small ribosomal subunit"/>
    <property type="evidence" value="ECO:0007669"/>
    <property type="project" value="TreeGrafter"/>
</dbReference>
<organism evidence="8 9">
    <name type="scientific">Aerophobetes bacterium</name>
    <dbReference type="NCBI Taxonomy" id="2030807"/>
    <lineage>
        <taxon>Bacteria</taxon>
        <taxon>Candidatus Aerophobota</taxon>
    </lineage>
</organism>
<dbReference type="Gene3D" id="6.10.250.3130">
    <property type="match status" value="1"/>
</dbReference>
<dbReference type="InterPro" id="IPR005290">
    <property type="entry name" value="Ribosomal_uS15_bac-type"/>
</dbReference>
<dbReference type="GO" id="GO:0019843">
    <property type="term" value="F:rRNA binding"/>
    <property type="evidence" value="ECO:0007669"/>
    <property type="project" value="UniProtKB-UniRule"/>
</dbReference>
<dbReference type="NCBIfam" id="TIGR00952">
    <property type="entry name" value="S15_bact"/>
    <property type="match status" value="1"/>
</dbReference>
<dbReference type="PANTHER" id="PTHR23321:SF26">
    <property type="entry name" value="SMALL RIBOSOMAL SUBUNIT PROTEIN US15M"/>
    <property type="match status" value="1"/>
</dbReference>
<evidence type="ECO:0000256" key="2">
    <source>
        <dbReference type="ARBA" id="ARBA00023274"/>
    </source>
</evidence>
<dbReference type="PROSITE" id="PS00362">
    <property type="entry name" value="RIBOSOMAL_S15"/>
    <property type="match status" value="1"/>
</dbReference>
<dbReference type="AlphaFoldDB" id="A0A662DE75"/>
<dbReference type="InterPro" id="IPR009068">
    <property type="entry name" value="uS15_NS1_RNA-bd_sf"/>
</dbReference>
<dbReference type="GO" id="GO:0006412">
    <property type="term" value="P:translation"/>
    <property type="evidence" value="ECO:0007669"/>
    <property type="project" value="UniProtKB-UniRule"/>
</dbReference>
<keyword evidence="1 4" id="KW-0689">Ribosomal protein</keyword>
<evidence type="ECO:0000256" key="6">
    <source>
        <dbReference type="RuleBase" id="RU004524"/>
    </source>
</evidence>
<evidence type="ECO:0000256" key="1">
    <source>
        <dbReference type="ARBA" id="ARBA00022980"/>
    </source>
</evidence>
<name>A0A662DE75_UNCAE</name>